<gene>
    <name evidence="2" type="ORF">FOZ63_010123</name>
</gene>
<protein>
    <submittedName>
        <fullName evidence="2">Uncharacterized protein</fullName>
    </submittedName>
</protein>
<sequence>MAAAATTGAVPPPAAASTGSSVPIMNTTTAYALRSTTLGASTSLLSVSSSDGVSGLLPLSSRQQQQQQQQQQPGTPQQYCHAAAAAITPSHRPHNVVRSISATSSRSVTPAAAAAAAAVIDGLTLSSGSGGVVLVRTNNPSYSPAPSTGGRTPALGEGPVAVASPHLPTPGYFYEDHLGLGHTTTVAAVRPAPSTVVRSMSLDSTAQHHNQLPHKAPHLMTAAGAGDGVVLSHVLQPMLDALEKRLFDRMDTFEKSYEERIDSVRT</sequence>
<evidence type="ECO:0000313" key="3">
    <source>
        <dbReference type="Proteomes" id="UP000553632"/>
    </source>
</evidence>
<keyword evidence="3" id="KW-1185">Reference proteome</keyword>
<feature type="non-terminal residue" evidence="2">
    <location>
        <position position="1"/>
    </location>
</feature>
<comment type="caution">
    <text evidence="2">The sequence shown here is derived from an EMBL/GenBank/DDBJ whole genome shotgun (WGS) entry which is preliminary data.</text>
</comment>
<feature type="region of interest" description="Disordered" evidence="1">
    <location>
        <begin position="1"/>
        <end position="22"/>
    </location>
</feature>
<proteinExistence type="predicted"/>
<reference evidence="2 3" key="1">
    <citation type="submission" date="2020-04" db="EMBL/GenBank/DDBJ databases">
        <title>Perkinsus olseni comparative genomics.</title>
        <authorList>
            <person name="Bogema D.R."/>
        </authorList>
    </citation>
    <scope>NUCLEOTIDE SEQUENCE [LARGE SCALE GENOMIC DNA]</scope>
    <source>
        <strain evidence="2 3">ATCC PRA-207</strain>
    </source>
</reference>
<dbReference type="Proteomes" id="UP000553632">
    <property type="component" value="Unassembled WGS sequence"/>
</dbReference>
<accession>A0A7J6U597</accession>
<feature type="region of interest" description="Disordered" evidence="1">
    <location>
        <begin position="55"/>
        <end position="77"/>
    </location>
</feature>
<dbReference type="EMBL" id="JABANO010006359">
    <property type="protein sequence ID" value="KAF4751956.1"/>
    <property type="molecule type" value="Genomic_DNA"/>
</dbReference>
<evidence type="ECO:0000256" key="1">
    <source>
        <dbReference type="SAM" id="MobiDB-lite"/>
    </source>
</evidence>
<dbReference type="AlphaFoldDB" id="A0A7J6U597"/>
<organism evidence="2 3">
    <name type="scientific">Perkinsus olseni</name>
    <name type="common">Perkinsus atlanticus</name>
    <dbReference type="NCBI Taxonomy" id="32597"/>
    <lineage>
        <taxon>Eukaryota</taxon>
        <taxon>Sar</taxon>
        <taxon>Alveolata</taxon>
        <taxon>Perkinsozoa</taxon>
        <taxon>Perkinsea</taxon>
        <taxon>Perkinsida</taxon>
        <taxon>Perkinsidae</taxon>
        <taxon>Perkinsus</taxon>
    </lineage>
</organism>
<evidence type="ECO:0000313" key="2">
    <source>
        <dbReference type="EMBL" id="KAF4751956.1"/>
    </source>
</evidence>
<name>A0A7J6U597_PEROL</name>